<sequence length="67" mass="7545">SPFIETINILKDINENQMENYSSRVKSANIYDLKNNIGYVGLNLKIYSGVLKSQKIDKPEKLLIAGS</sequence>
<name>A0A0F9AED3_9ZZZZ</name>
<reference evidence="1" key="1">
    <citation type="journal article" date="2015" name="Nature">
        <title>Complex archaea that bridge the gap between prokaryotes and eukaryotes.</title>
        <authorList>
            <person name="Spang A."/>
            <person name="Saw J.H."/>
            <person name="Jorgensen S.L."/>
            <person name="Zaremba-Niedzwiedzka K."/>
            <person name="Martijn J."/>
            <person name="Lind A.E."/>
            <person name="van Eijk R."/>
            <person name="Schleper C."/>
            <person name="Guy L."/>
            <person name="Ettema T.J."/>
        </authorList>
    </citation>
    <scope>NUCLEOTIDE SEQUENCE</scope>
</reference>
<organism evidence="1">
    <name type="scientific">marine sediment metagenome</name>
    <dbReference type="NCBI Taxonomy" id="412755"/>
    <lineage>
        <taxon>unclassified sequences</taxon>
        <taxon>metagenomes</taxon>
        <taxon>ecological metagenomes</taxon>
    </lineage>
</organism>
<proteinExistence type="predicted"/>
<evidence type="ECO:0000313" key="1">
    <source>
        <dbReference type="EMBL" id="KKK70576.1"/>
    </source>
</evidence>
<dbReference type="AlphaFoldDB" id="A0A0F9AED3"/>
<comment type="caution">
    <text evidence="1">The sequence shown here is derived from an EMBL/GenBank/DDBJ whole genome shotgun (WGS) entry which is preliminary data.</text>
</comment>
<accession>A0A0F9AED3</accession>
<feature type="non-terminal residue" evidence="1">
    <location>
        <position position="1"/>
    </location>
</feature>
<gene>
    <name evidence="1" type="ORF">LCGC14_2922620</name>
</gene>
<dbReference type="EMBL" id="LAZR01058127">
    <property type="protein sequence ID" value="KKK70576.1"/>
    <property type="molecule type" value="Genomic_DNA"/>
</dbReference>
<protein>
    <submittedName>
        <fullName evidence="1">Uncharacterized protein</fullName>
    </submittedName>
</protein>